<evidence type="ECO:0000313" key="1">
    <source>
        <dbReference type="EMBL" id="UZJ25892.1"/>
    </source>
</evidence>
<dbReference type="Proteomes" id="UP001164965">
    <property type="component" value="Chromosome"/>
</dbReference>
<keyword evidence="2" id="KW-1185">Reference proteome</keyword>
<protein>
    <submittedName>
        <fullName evidence="1">Uncharacterized protein</fullName>
    </submittedName>
</protein>
<dbReference type="EMBL" id="CP110615">
    <property type="protein sequence ID" value="UZJ25892.1"/>
    <property type="molecule type" value="Genomic_DNA"/>
</dbReference>
<organism evidence="1 2">
    <name type="scientific">Rhodococcus antarcticus</name>
    <dbReference type="NCBI Taxonomy" id="2987751"/>
    <lineage>
        <taxon>Bacteria</taxon>
        <taxon>Bacillati</taxon>
        <taxon>Actinomycetota</taxon>
        <taxon>Actinomycetes</taxon>
        <taxon>Mycobacteriales</taxon>
        <taxon>Nocardiaceae</taxon>
        <taxon>Rhodococcus</taxon>
    </lineage>
</organism>
<proteinExistence type="predicted"/>
<dbReference type="RefSeq" id="WP_265383996.1">
    <property type="nucleotide sequence ID" value="NZ_CP110615.1"/>
</dbReference>
<name>A0ABY6P2M7_9NOCA</name>
<reference evidence="1" key="1">
    <citation type="submission" date="2022-10" db="EMBL/GenBank/DDBJ databases">
        <title>Rhodococcus sp.75.</title>
        <authorList>
            <person name="Sun M."/>
        </authorList>
    </citation>
    <scope>NUCLEOTIDE SEQUENCE</scope>
    <source>
        <strain evidence="1">75</strain>
    </source>
</reference>
<gene>
    <name evidence="1" type="ORF">RHODO2019_05515</name>
</gene>
<accession>A0ABY6P2M7</accession>
<evidence type="ECO:0000313" key="2">
    <source>
        <dbReference type="Proteomes" id="UP001164965"/>
    </source>
</evidence>
<sequence length="88" mass="9535">MPATAASRARADRLRERIAAIRKEHSVATARARMNGTATPPYSQLGALGVADHFPAMVEAQEVNRHLLGSLGHLLLLIDQEQARPASR</sequence>